<dbReference type="EMBL" id="LR796837">
    <property type="protein sequence ID" value="CAB4169246.1"/>
    <property type="molecule type" value="Genomic_DNA"/>
</dbReference>
<proteinExistence type="predicted"/>
<organism evidence="1">
    <name type="scientific">uncultured Caudovirales phage</name>
    <dbReference type="NCBI Taxonomy" id="2100421"/>
    <lineage>
        <taxon>Viruses</taxon>
        <taxon>Duplodnaviria</taxon>
        <taxon>Heunggongvirae</taxon>
        <taxon>Uroviricota</taxon>
        <taxon>Caudoviricetes</taxon>
        <taxon>Peduoviridae</taxon>
        <taxon>Maltschvirus</taxon>
        <taxon>Maltschvirus maltsch</taxon>
    </lineage>
</organism>
<sequence length="184" mass="20296">MADSALKTALLSLSVENDNHWTKAGLPRVETLKFLTGDSGLTQEIVSAEIPGFNRESATLPQQVNNVVKIEEAKPKEVKPIGLTLSEQLVVEQLKLEQVRKTSFEIEKELVLQSAIVSKLAEDVSNEFGIETSENAIISYLKSQQVVLEERAARQKMIAESGINLKELAQGLRSPLDSSLARKR</sequence>
<gene>
    <name evidence="2" type="ORF">UFOVP1516_64</name>
    <name evidence="1" type="ORF">UFOVP887_71</name>
</gene>
<evidence type="ECO:0000313" key="1">
    <source>
        <dbReference type="EMBL" id="CAB4169246.1"/>
    </source>
</evidence>
<evidence type="ECO:0000313" key="2">
    <source>
        <dbReference type="EMBL" id="CAB5226935.1"/>
    </source>
</evidence>
<name>A0A6J5PH88_9CAUD</name>
<protein>
    <submittedName>
        <fullName evidence="1">Uncharacterized protein</fullName>
    </submittedName>
</protein>
<reference evidence="1" key="1">
    <citation type="submission" date="2020-05" db="EMBL/GenBank/DDBJ databases">
        <authorList>
            <person name="Chiriac C."/>
            <person name="Salcher M."/>
            <person name="Ghai R."/>
            <person name="Kavagutti S V."/>
        </authorList>
    </citation>
    <scope>NUCLEOTIDE SEQUENCE</scope>
</reference>
<accession>A0A6J5PH88</accession>
<dbReference type="EMBL" id="LR798364">
    <property type="protein sequence ID" value="CAB5226935.1"/>
    <property type="molecule type" value="Genomic_DNA"/>
</dbReference>